<protein>
    <submittedName>
        <fullName evidence="4">ATP-dependent helicase IRC3</fullName>
    </submittedName>
</protein>
<dbReference type="Gene3D" id="3.40.50.300">
    <property type="entry name" value="P-loop containing nucleotide triphosphate hydrolases"/>
    <property type="match status" value="1"/>
</dbReference>
<organism evidence="4 5">
    <name type="scientific">Polyrhizophydium stewartii</name>
    <dbReference type="NCBI Taxonomy" id="2732419"/>
    <lineage>
        <taxon>Eukaryota</taxon>
        <taxon>Fungi</taxon>
        <taxon>Fungi incertae sedis</taxon>
        <taxon>Chytridiomycota</taxon>
        <taxon>Chytridiomycota incertae sedis</taxon>
        <taxon>Chytridiomycetes</taxon>
        <taxon>Rhizophydiales</taxon>
        <taxon>Rhizophydiales incertae sedis</taxon>
        <taxon>Polyrhizophydium</taxon>
    </lineage>
</organism>
<name>A0ABR4N8A1_9FUNG</name>
<proteinExistence type="predicted"/>
<evidence type="ECO:0000256" key="1">
    <source>
        <dbReference type="ARBA" id="ARBA00022806"/>
    </source>
</evidence>
<keyword evidence="5" id="KW-1185">Reference proteome</keyword>
<dbReference type="Proteomes" id="UP001527925">
    <property type="component" value="Unassembled WGS sequence"/>
</dbReference>
<evidence type="ECO:0000313" key="4">
    <source>
        <dbReference type="EMBL" id="KAL2915740.1"/>
    </source>
</evidence>
<keyword evidence="1 4" id="KW-0347">Helicase</keyword>
<reference evidence="4 5" key="1">
    <citation type="submission" date="2023-09" db="EMBL/GenBank/DDBJ databases">
        <title>Pangenome analysis of Batrachochytrium dendrobatidis and related Chytrids.</title>
        <authorList>
            <person name="Yacoub M.N."/>
            <person name="Stajich J.E."/>
            <person name="James T.Y."/>
        </authorList>
    </citation>
    <scope>NUCLEOTIDE SEQUENCE [LARGE SCALE GENOMIC DNA]</scope>
    <source>
        <strain evidence="4 5">JEL0888</strain>
    </source>
</reference>
<feature type="region of interest" description="Disordered" evidence="2">
    <location>
        <begin position="75"/>
        <end position="97"/>
    </location>
</feature>
<accession>A0ABR4N8A1</accession>
<dbReference type="InterPro" id="IPR006935">
    <property type="entry name" value="Helicase/UvrB_N"/>
</dbReference>
<dbReference type="EMBL" id="JADGIZ020000021">
    <property type="protein sequence ID" value="KAL2915740.1"/>
    <property type="molecule type" value="Genomic_DNA"/>
</dbReference>
<sequence>MGPLLRPPQTLRALSTATEPSADAVHSPVPAAAPIDEATHAAHRHRRNVLRPYQLECIEASLGAFKSGVRRTAVSMPVGSGKTASQSPEPRTWSHGI</sequence>
<keyword evidence="1 4" id="KW-0067">ATP-binding</keyword>
<dbReference type="Pfam" id="PF04851">
    <property type="entry name" value="ResIII"/>
    <property type="match status" value="1"/>
</dbReference>
<feature type="domain" description="Helicase/UvrB N-terminal" evidence="3">
    <location>
        <begin position="49"/>
        <end position="84"/>
    </location>
</feature>
<dbReference type="InterPro" id="IPR027417">
    <property type="entry name" value="P-loop_NTPase"/>
</dbReference>
<keyword evidence="1 4" id="KW-0547">Nucleotide-binding</keyword>
<evidence type="ECO:0000256" key="2">
    <source>
        <dbReference type="SAM" id="MobiDB-lite"/>
    </source>
</evidence>
<keyword evidence="1 4" id="KW-0378">Hydrolase</keyword>
<dbReference type="GO" id="GO:0004386">
    <property type="term" value="F:helicase activity"/>
    <property type="evidence" value="ECO:0007669"/>
    <property type="project" value="UniProtKB-KW"/>
</dbReference>
<dbReference type="SUPFAM" id="SSF52540">
    <property type="entry name" value="P-loop containing nucleoside triphosphate hydrolases"/>
    <property type="match status" value="1"/>
</dbReference>
<evidence type="ECO:0000313" key="5">
    <source>
        <dbReference type="Proteomes" id="UP001527925"/>
    </source>
</evidence>
<gene>
    <name evidence="4" type="primary">irc3_2</name>
    <name evidence="4" type="ORF">HK105_204686</name>
</gene>
<comment type="caution">
    <text evidence="4">The sequence shown here is derived from an EMBL/GenBank/DDBJ whole genome shotgun (WGS) entry which is preliminary data.</text>
</comment>
<evidence type="ECO:0000259" key="3">
    <source>
        <dbReference type="Pfam" id="PF04851"/>
    </source>
</evidence>